<dbReference type="Proteomes" id="UP001168338">
    <property type="component" value="Unassembled WGS sequence"/>
</dbReference>
<proteinExistence type="predicted"/>
<feature type="domain" description="PEGA" evidence="2">
    <location>
        <begin position="107"/>
        <end position="173"/>
    </location>
</feature>
<evidence type="ECO:0000256" key="1">
    <source>
        <dbReference type="SAM" id="Phobius"/>
    </source>
</evidence>
<dbReference type="InterPro" id="IPR013229">
    <property type="entry name" value="PEGA"/>
</dbReference>
<dbReference type="EMBL" id="VCYH01000012">
    <property type="protein sequence ID" value="MDN7026020.1"/>
    <property type="molecule type" value="Genomic_DNA"/>
</dbReference>
<evidence type="ECO:0000259" key="2">
    <source>
        <dbReference type="Pfam" id="PF08308"/>
    </source>
</evidence>
<keyword evidence="4" id="KW-1185">Reference proteome</keyword>
<organism evidence="3 4">
    <name type="scientific">Methanoculleus frigidifontis</name>
    <dbReference type="NCBI Taxonomy" id="2584085"/>
    <lineage>
        <taxon>Archaea</taxon>
        <taxon>Methanobacteriati</taxon>
        <taxon>Methanobacteriota</taxon>
        <taxon>Stenosarchaea group</taxon>
        <taxon>Methanomicrobia</taxon>
        <taxon>Methanomicrobiales</taxon>
        <taxon>Methanomicrobiaceae</taxon>
        <taxon>Methanoculleus</taxon>
    </lineage>
</organism>
<keyword evidence="1" id="KW-1133">Transmembrane helix</keyword>
<keyword evidence="1" id="KW-0472">Membrane</keyword>
<dbReference type="PANTHER" id="PTHR36194">
    <property type="entry name" value="S-LAYER-LIKE PROTEIN"/>
    <property type="match status" value="1"/>
</dbReference>
<protein>
    <submittedName>
        <fullName evidence="3">PEGA domain-containing protein</fullName>
    </submittedName>
</protein>
<comment type="caution">
    <text evidence="3">The sequence shown here is derived from an EMBL/GenBank/DDBJ whole genome shotgun (WGS) entry which is preliminary data.</text>
</comment>
<name>A0ABT8MDK2_9EURY</name>
<feature type="domain" description="PEGA" evidence="2">
    <location>
        <begin position="36"/>
        <end position="104"/>
    </location>
</feature>
<evidence type="ECO:0000313" key="4">
    <source>
        <dbReference type="Proteomes" id="UP001168338"/>
    </source>
</evidence>
<dbReference type="PANTHER" id="PTHR36194:SF1">
    <property type="entry name" value="S-LAYER-LIKE PROTEIN"/>
    <property type="match status" value="1"/>
</dbReference>
<dbReference type="Pfam" id="PF08308">
    <property type="entry name" value="PEGA"/>
    <property type="match status" value="3"/>
</dbReference>
<reference evidence="3" key="1">
    <citation type="submission" date="2019-05" db="EMBL/GenBank/DDBJ databases">
        <title>Methanoculleus sp. FWC-SCC1, a methanogenic archaeon isolated from deep marine cold seep.</title>
        <authorList>
            <person name="Chen Y.-W."/>
            <person name="Chen S.-C."/>
            <person name="Teng N.-H."/>
            <person name="Lai M.-C."/>
        </authorList>
    </citation>
    <scope>NUCLEOTIDE SEQUENCE</scope>
    <source>
        <strain evidence="3">FWC-SCC1</strain>
    </source>
</reference>
<feature type="transmembrane region" description="Helical" evidence="1">
    <location>
        <begin position="390"/>
        <end position="408"/>
    </location>
</feature>
<evidence type="ECO:0000313" key="3">
    <source>
        <dbReference type="EMBL" id="MDN7026020.1"/>
    </source>
</evidence>
<dbReference type="RefSeq" id="WP_301665218.1">
    <property type="nucleotide sequence ID" value="NZ_VCYH01000012.1"/>
</dbReference>
<keyword evidence="1" id="KW-0812">Transmembrane</keyword>
<feature type="domain" description="PEGA" evidence="2">
    <location>
        <begin position="179"/>
        <end position="245"/>
    </location>
</feature>
<accession>A0ABT8MDK2</accession>
<sequence length="506" mass="55262">MIIYPRRWILVFVCAAILSAHSCIVSAESDDGPVYGEIAVSSEPNGAEIYIDGVSTGKLTNRRILGIIPGIHSVKVTLPGYRDAEINVLVTAGERAFAHLDLKQKVGSLAVLTTPEGAKIYIDGLYKGKSNTIIKEIPEGHHSVSLNLDGYQPGLYSMDVEDGDTLHLSHEFELLPTTGTVVVNCSPDEASVYLDDEYYGLSEMTLEAVEPGSHTLRLTKYGYHNWSSPFEIQAGEIRVFNHALEGKNGTISVLASPSEGEIFLDGRLLGTGSYQGEFPQGTYLMEVKAPGFDLYQKAVEVPYDPIHFDVPLSPLAPALIVEAESKIEENRAFNPEGAEMELKVARALLSDEDYYGAYLAASNASCWAEDVDGDGVPNSLDFWHAMQNDMLYASPLVLLIMVGSVIGFDWKRCRVRPNVELWSNLQEDGSQSLHVETAAGNKKYRTLLCTVYLDGVPVERIVGPGKKTVNIGSLSSGSHIARAVVEVQQLRYGLSECSKELEIAIE</sequence>
<gene>
    <name evidence="3" type="ORF">FGU65_14195</name>
</gene>